<keyword evidence="2" id="KW-1185">Reference proteome</keyword>
<gene>
    <name evidence="1" type="ORF">RNZ46_01680</name>
</gene>
<dbReference type="PANTHER" id="PTHR43861:SF6">
    <property type="entry name" value="METHYLTRANSFERASE TYPE 11"/>
    <property type="match status" value="1"/>
</dbReference>
<sequence length="300" mass="34299">MNLIVPLSPLTNSSNVIKHCSFSVTRICNDYSKMGINVERFFKSDLVDLYECVDSGYRFYYPFSCIGDAAFYVDLSLNRTNYYSVRWEHGVALKYLKSNDSVLEIGSGFGAFLNRIKLENIKGKGLELNPFAVKQCIQNGLNVKERLINDEVSINANSYSIVCCFQVLEHITDVNSFIASSIKLLKENGKLIIGVPNNNPYLFVNDKYHTLNLPPHHAGLWNKKALKYLEQIFPIMLVSLEFEPLNVAYTDFLNVQLKNANFLTRFVIRISHQVMPNILKKILCKYVKGRNILAVFEKVE</sequence>
<dbReference type="SUPFAM" id="SSF53335">
    <property type="entry name" value="S-adenosyl-L-methionine-dependent methyltransferases"/>
    <property type="match status" value="1"/>
</dbReference>
<dbReference type="RefSeq" id="WP_316983660.1">
    <property type="nucleotide sequence ID" value="NZ_CP136521.1"/>
</dbReference>
<dbReference type="PANTHER" id="PTHR43861">
    <property type="entry name" value="TRANS-ACONITATE 2-METHYLTRANSFERASE-RELATED"/>
    <property type="match status" value="1"/>
</dbReference>
<dbReference type="KEGG" id="hws:RNZ46_01680"/>
<proteinExistence type="predicted"/>
<organism evidence="1 2">
    <name type="scientific">Hwangdonia lutea</name>
    <dbReference type="NCBI Taxonomy" id="3075823"/>
    <lineage>
        <taxon>Bacteria</taxon>
        <taxon>Pseudomonadati</taxon>
        <taxon>Bacteroidota</taxon>
        <taxon>Flavobacteriia</taxon>
        <taxon>Flavobacteriales</taxon>
        <taxon>Flavobacteriaceae</taxon>
        <taxon>Hwangdonia</taxon>
    </lineage>
</organism>
<accession>A0AA97HRZ0</accession>
<protein>
    <submittedName>
        <fullName evidence="1">Methyltransferase domain-containing protein</fullName>
    </submittedName>
</protein>
<dbReference type="Proteomes" id="UP001302486">
    <property type="component" value="Chromosome"/>
</dbReference>
<evidence type="ECO:0000313" key="1">
    <source>
        <dbReference type="EMBL" id="WOD43983.1"/>
    </source>
</evidence>
<keyword evidence="1" id="KW-0808">Transferase</keyword>
<dbReference type="CDD" id="cd02440">
    <property type="entry name" value="AdoMet_MTases"/>
    <property type="match status" value="1"/>
</dbReference>
<dbReference type="AlphaFoldDB" id="A0AA97HRZ0"/>
<dbReference type="Gene3D" id="3.40.50.150">
    <property type="entry name" value="Vaccinia Virus protein VP39"/>
    <property type="match status" value="1"/>
</dbReference>
<dbReference type="GO" id="GO:0032259">
    <property type="term" value="P:methylation"/>
    <property type="evidence" value="ECO:0007669"/>
    <property type="project" value="UniProtKB-KW"/>
</dbReference>
<evidence type="ECO:0000313" key="2">
    <source>
        <dbReference type="Proteomes" id="UP001302486"/>
    </source>
</evidence>
<dbReference type="EMBL" id="CP136521">
    <property type="protein sequence ID" value="WOD43983.1"/>
    <property type="molecule type" value="Genomic_DNA"/>
</dbReference>
<keyword evidence="1" id="KW-0489">Methyltransferase</keyword>
<dbReference type="Pfam" id="PF13489">
    <property type="entry name" value="Methyltransf_23"/>
    <property type="match status" value="1"/>
</dbReference>
<dbReference type="InterPro" id="IPR029063">
    <property type="entry name" value="SAM-dependent_MTases_sf"/>
</dbReference>
<name>A0AA97HRZ0_9FLAO</name>
<dbReference type="GO" id="GO:0008168">
    <property type="term" value="F:methyltransferase activity"/>
    <property type="evidence" value="ECO:0007669"/>
    <property type="project" value="UniProtKB-KW"/>
</dbReference>
<reference evidence="2" key="1">
    <citation type="submission" date="2024-06" db="EMBL/GenBank/DDBJ databases">
        <title>Hwangdonia haimaensis gen. nov., sp. nov., a member of the family Flavobacteriaceae isolated from the haima cold seep.</title>
        <authorList>
            <person name="Li J."/>
        </authorList>
    </citation>
    <scope>NUCLEOTIDE SEQUENCE [LARGE SCALE GENOMIC DNA]</scope>
    <source>
        <strain evidence="2">SCSIO 19198</strain>
    </source>
</reference>